<reference evidence="1 2" key="1">
    <citation type="submission" date="2005-09" db="EMBL/GenBank/DDBJ databases">
        <authorList>
            <person name="Mural R.J."/>
            <person name="Li P.W."/>
            <person name="Adams M.D."/>
            <person name="Amanatides P.G."/>
            <person name="Baden-Tillson H."/>
            <person name="Barnstead M."/>
            <person name="Chin S.H."/>
            <person name="Dew I."/>
            <person name="Evans C.A."/>
            <person name="Ferriera S."/>
            <person name="Flanigan M."/>
            <person name="Fosler C."/>
            <person name="Glodek A."/>
            <person name="Gu Z."/>
            <person name="Holt R.A."/>
            <person name="Jennings D."/>
            <person name="Kraft C.L."/>
            <person name="Lu F."/>
            <person name="Nguyen T."/>
            <person name="Nusskern D.R."/>
            <person name="Pfannkoch C.M."/>
            <person name="Sitter C."/>
            <person name="Sutton G.G."/>
            <person name="Venter J.C."/>
            <person name="Wang Z."/>
            <person name="Woodage T."/>
            <person name="Zheng X.H."/>
            <person name="Zhong F."/>
        </authorList>
    </citation>
    <scope>NUCLEOTIDE SEQUENCE [LARGE SCALE GENOMIC DNA]</scope>
    <source>
        <strain>BN</strain>
        <strain evidence="2">Sprague-Dawley</strain>
    </source>
</reference>
<evidence type="ECO:0000313" key="2">
    <source>
        <dbReference type="Proteomes" id="UP000234681"/>
    </source>
</evidence>
<organism evidence="1 2">
    <name type="scientific">Rattus norvegicus</name>
    <name type="common">Rat</name>
    <dbReference type="NCBI Taxonomy" id="10116"/>
    <lineage>
        <taxon>Eukaryota</taxon>
        <taxon>Metazoa</taxon>
        <taxon>Chordata</taxon>
        <taxon>Craniata</taxon>
        <taxon>Vertebrata</taxon>
        <taxon>Euteleostomi</taxon>
        <taxon>Mammalia</taxon>
        <taxon>Eutheria</taxon>
        <taxon>Euarchontoglires</taxon>
        <taxon>Glires</taxon>
        <taxon>Rodentia</taxon>
        <taxon>Myomorpha</taxon>
        <taxon>Muroidea</taxon>
        <taxon>Muridae</taxon>
        <taxon>Murinae</taxon>
        <taxon>Rattus</taxon>
    </lineage>
</organism>
<dbReference type="EMBL" id="CH473987">
    <property type="protein sequence ID" value="EDM18613.1"/>
    <property type="molecule type" value="Genomic_DNA"/>
</dbReference>
<name>A6JJB9_RAT</name>
<dbReference type="Proteomes" id="UP000234681">
    <property type="component" value="Chromosome 9"/>
</dbReference>
<dbReference type="AlphaFoldDB" id="A6JJB9"/>
<gene>
    <name evidence="1" type="ORF">rCG_43668</name>
</gene>
<proteinExistence type="predicted"/>
<sequence length="37" mass="4240">MGSTHVHFSDWINKKKHVFECSAIKIMMSTDKDTDGN</sequence>
<accession>A6JJB9</accession>
<evidence type="ECO:0000313" key="1">
    <source>
        <dbReference type="EMBL" id="EDM18613.1"/>
    </source>
</evidence>
<protein>
    <submittedName>
        <fullName evidence="1">RCG43668</fullName>
    </submittedName>
</protein>